<sequence>MMGHLKCFLMATTWLLLQVFQVTSILVNVVIEMLSGVYMFIRYDVFSSPLEEKSIMCKDEPEPVTCDSDVAPIVLVHGVFGFGEGKMGGVPYFGGIENTHRRVFCPDLGSLTSLYDRARQLFYYLKGGQVDYGEDHSKTYGHSQFGCVYEQGKYSEWKEDNPIHFVGHSAGAQVIRMLQQMLADKAFKGYQNTNAKWIASITTIAGALNGSTITYIYGMKPDDWRFAKTFSPLWLLSVAVTIYEWLDVPWLKRYYSFGFDHFHMSRKHIGFWGLVDCLSGNAGPFASSDWVIPEVTIQGSTHINSQLNTFSDTYYFSYAVKATEQVEGKVVPKRIQSGGSWFRVQASWICDWSYPKKFQPPYSEYRDEDWWDNDSQLNTISMTHPRLPSEHPLSFDVNDSRMDPQSGVWYCQMLEAYHAQFVLSIRTGTPIHQLYDTIFNRCRSLDMKRRSQSVK</sequence>
<evidence type="ECO:0000256" key="3">
    <source>
        <dbReference type="ARBA" id="ARBA00022729"/>
    </source>
</evidence>
<evidence type="ECO:0000259" key="7">
    <source>
        <dbReference type="Pfam" id="PF24708"/>
    </source>
</evidence>
<evidence type="ECO:0000256" key="4">
    <source>
        <dbReference type="ARBA" id="ARBA00022801"/>
    </source>
</evidence>
<comment type="subcellular location">
    <subcellularLocation>
        <location evidence="1">Secreted</location>
    </subcellularLocation>
</comment>
<dbReference type="GO" id="GO:0006629">
    <property type="term" value="P:lipid metabolic process"/>
    <property type="evidence" value="ECO:0007669"/>
    <property type="project" value="UniProtKB-KW"/>
</dbReference>
<name>A0A2U1LLM7_ARTAN</name>
<dbReference type="Pfam" id="PF24708">
    <property type="entry name" value="Lip_C"/>
    <property type="match status" value="1"/>
</dbReference>
<accession>A0A2U1LLM7</accession>
<dbReference type="Proteomes" id="UP000245207">
    <property type="component" value="Unassembled WGS sequence"/>
</dbReference>
<evidence type="ECO:0000256" key="1">
    <source>
        <dbReference type="ARBA" id="ARBA00004613"/>
    </source>
</evidence>
<proteinExistence type="predicted"/>
<evidence type="ECO:0000256" key="5">
    <source>
        <dbReference type="ARBA" id="ARBA00023098"/>
    </source>
</evidence>
<protein>
    <recommendedName>
        <fullName evidence="7">Lipase-like C-terminal domain-containing protein</fullName>
    </recommendedName>
</protein>
<dbReference type="STRING" id="35608.A0A2U1LLM7"/>
<dbReference type="InterPro" id="IPR056304">
    <property type="entry name" value="Lip-like_C"/>
</dbReference>
<organism evidence="8 9">
    <name type="scientific">Artemisia annua</name>
    <name type="common">Sweet wormwood</name>
    <dbReference type="NCBI Taxonomy" id="35608"/>
    <lineage>
        <taxon>Eukaryota</taxon>
        <taxon>Viridiplantae</taxon>
        <taxon>Streptophyta</taxon>
        <taxon>Embryophyta</taxon>
        <taxon>Tracheophyta</taxon>
        <taxon>Spermatophyta</taxon>
        <taxon>Magnoliopsida</taxon>
        <taxon>eudicotyledons</taxon>
        <taxon>Gunneridae</taxon>
        <taxon>Pentapetalae</taxon>
        <taxon>asterids</taxon>
        <taxon>campanulids</taxon>
        <taxon>Asterales</taxon>
        <taxon>Asteraceae</taxon>
        <taxon>Asteroideae</taxon>
        <taxon>Anthemideae</taxon>
        <taxon>Artemisiinae</taxon>
        <taxon>Artemisia</taxon>
    </lineage>
</organism>
<dbReference type="OrthoDB" id="1668918at2759"/>
<dbReference type="AlphaFoldDB" id="A0A2U1LLM7"/>
<gene>
    <name evidence="8" type="ORF">CTI12_AA477590</name>
</gene>
<keyword evidence="4" id="KW-0378">Hydrolase</keyword>
<evidence type="ECO:0000313" key="8">
    <source>
        <dbReference type="EMBL" id="PWA49913.1"/>
    </source>
</evidence>
<keyword evidence="5" id="KW-0443">Lipid metabolism</keyword>
<evidence type="ECO:0000313" key="9">
    <source>
        <dbReference type="Proteomes" id="UP000245207"/>
    </source>
</evidence>
<feature type="domain" description="Lipase-like C-terminal" evidence="7">
    <location>
        <begin position="71"/>
        <end position="184"/>
    </location>
</feature>
<feature type="signal peptide" evidence="6">
    <location>
        <begin position="1"/>
        <end position="24"/>
    </location>
</feature>
<dbReference type="EMBL" id="PKPP01008730">
    <property type="protein sequence ID" value="PWA49913.1"/>
    <property type="molecule type" value="Genomic_DNA"/>
</dbReference>
<comment type="caution">
    <text evidence="8">The sequence shown here is derived from an EMBL/GenBank/DDBJ whole genome shotgun (WGS) entry which is preliminary data.</text>
</comment>
<keyword evidence="2" id="KW-0964">Secreted</keyword>
<keyword evidence="9" id="KW-1185">Reference proteome</keyword>
<dbReference type="SUPFAM" id="SSF53474">
    <property type="entry name" value="alpha/beta-Hydrolases"/>
    <property type="match status" value="1"/>
</dbReference>
<dbReference type="InterPro" id="IPR029058">
    <property type="entry name" value="AB_hydrolase_fold"/>
</dbReference>
<dbReference type="PANTHER" id="PTHR34043">
    <property type="entry name" value="ALPHA/BETA-HYDROLASES SUPERFAMILY PROTEIN"/>
    <property type="match status" value="1"/>
</dbReference>
<keyword evidence="3 6" id="KW-0732">Signal</keyword>
<evidence type="ECO:0000256" key="2">
    <source>
        <dbReference type="ARBA" id="ARBA00022525"/>
    </source>
</evidence>
<evidence type="ECO:0000256" key="6">
    <source>
        <dbReference type="SAM" id="SignalP"/>
    </source>
</evidence>
<dbReference type="PANTHER" id="PTHR34043:SF3">
    <property type="entry name" value="ALPHA_BETA-HYDROLASES SUPERFAMILY PROTEIN"/>
    <property type="match status" value="1"/>
</dbReference>
<dbReference type="Gene3D" id="3.40.50.1820">
    <property type="entry name" value="alpha/beta hydrolase"/>
    <property type="match status" value="1"/>
</dbReference>
<dbReference type="GO" id="GO:0005576">
    <property type="term" value="C:extracellular region"/>
    <property type="evidence" value="ECO:0007669"/>
    <property type="project" value="UniProtKB-SubCell"/>
</dbReference>
<dbReference type="GO" id="GO:0016787">
    <property type="term" value="F:hydrolase activity"/>
    <property type="evidence" value="ECO:0007669"/>
    <property type="project" value="UniProtKB-KW"/>
</dbReference>
<reference evidence="8 9" key="1">
    <citation type="journal article" date="2018" name="Mol. Plant">
        <title>The genome of Artemisia annua provides insight into the evolution of Asteraceae family and artemisinin biosynthesis.</title>
        <authorList>
            <person name="Shen Q."/>
            <person name="Zhang L."/>
            <person name="Liao Z."/>
            <person name="Wang S."/>
            <person name="Yan T."/>
            <person name="Shi P."/>
            <person name="Liu M."/>
            <person name="Fu X."/>
            <person name="Pan Q."/>
            <person name="Wang Y."/>
            <person name="Lv Z."/>
            <person name="Lu X."/>
            <person name="Zhang F."/>
            <person name="Jiang W."/>
            <person name="Ma Y."/>
            <person name="Chen M."/>
            <person name="Hao X."/>
            <person name="Li L."/>
            <person name="Tang Y."/>
            <person name="Lv G."/>
            <person name="Zhou Y."/>
            <person name="Sun X."/>
            <person name="Brodelius P.E."/>
            <person name="Rose J.K.C."/>
            <person name="Tang K."/>
        </authorList>
    </citation>
    <scope>NUCLEOTIDE SEQUENCE [LARGE SCALE GENOMIC DNA]</scope>
    <source>
        <strain evidence="9">cv. Huhao1</strain>
        <tissue evidence="8">Leaf</tissue>
    </source>
</reference>
<feature type="chain" id="PRO_5015669796" description="Lipase-like C-terminal domain-containing protein" evidence="6">
    <location>
        <begin position="25"/>
        <end position="455"/>
    </location>
</feature>